<gene>
    <name evidence="2" type="primary">pds</name>
    <name evidence="2" type="ORF">Pla110_09740</name>
</gene>
<dbReference type="PANTHER" id="PTHR42923">
    <property type="entry name" value="PROTOPORPHYRINOGEN OXIDASE"/>
    <property type="match status" value="1"/>
</dbReference>
<dbReference type="InterPro" id="IPR050464">
    <property type="entry name" value="Zeta_carotene_desat/Oxidored"/>
</dbReference>
<dbReference type="Pfam" id="PF01593">
    <property type="entry name" value="Amino_oxidase"/>
    <property type="match status" value="1"/>
</dbReference>
<name>A0A518CJ65_9PLAN</name>
<dbReference type="InterPro" id="IPR002937">
    <property type="entry name" value="Amino_oxidase"/>
</dbReference>
<dbReference type="EMBL" id="CP036281">
    <property type="protein sequence ID" value="QDU79268.1"/>
    <property type="molecule type" value="Genomic_DNA"/>
</dbReference>
<dbReference type="PANTHER" id="PTHR42923:SF47">
    <property type="entry name" value="BLR3003 PROTEIN"/>
    <property type="match status" value="1"/>
</dbReference>
<dbReference type="KEGG" id="plon:Pla110_09740"/>
<organism evidence="2 3">
    <name type="scientific">Polystyrenella longa</name>
    <dbReference type="NCBI Taxonomy" id="2528007"/>
    <lineage>
        <taxon>Bacteria</taxon>
        <taxon>Pseudomonadati</taxon>
        <taxon>Planctomycetota</taxon>
        <taxon>Planctomycetia</taxon>
        <taxon>Planctomycetales</taxon>
        <taxon>Planctomycetaceae</taxon>
        <taxon>Polystyrenella</taxon>
    </lineage>
</organism>
<dbReference type="InterPro" id="IPR036188">
    <property type="entry name" value="FAD/NAD-bd_sf"/>
</dbReference>
<accession>A0A518CJ65</accession>
<evidence type="ECO:0000259" key="1">
    <source>
        <dbReference type="Pfam" id="PF01593"/>
    </source>
</evidence>
<sequence>MNQQEAHPPVPTSDTSLPRKVAIFGGGLAGLAAAQSLSAKGMQVDLYEARPRLGGRASSFIDQTTGEQIDNCQHVAMGCCTNFFHFCKQAGIGSHFRRLETLHFVDQQGRRSELKNGPWPAPFHLTGSFLRMRHFRWRERGQIALAMRQLMSTPTSDLCFEDWLNQQQQSDRVLRDFWHVILVSALSESLDRIPYSAARQVFVQGFLSHRDAWKVSLPTVPLHELYGETLQTHLQEQGVTLHLQSRIKELTTQGNSIKNVVMANEEQVSADAYVLATPWTAIPKLFPTVEPPPRFIQQAEQLESAPISSVHLWFNRSLSDETHAVLLGRVSQWIFNRSAIQNIENPERHYYQIVISQSRELSSWSQDEIVQHVLKEIASVWPESMMQAQLVHSRVVREHHAVFSIPPDAESDRPDQVTEYENLLLAGDWTETGWPATMEGAVRSGYLAAEKLLQVWGIPARILQPDLPRSGFINHLGLIRG</sequence>
<reference evidence="2 3" key="1">
    <citation type="submission" date="2019-02" db="EMBL/GenBank/DDBJ databases">
        <title>Deep-cultivation of Planctomycetes and their phenomic and genomic characterization uncovers novel biology.</title>
        <authorList>
            <person name="Wiegand S."/>
            <person name="Jogler M."/>
            <person name="Boedeker C."/>
            <person name="Pinto D."/>
            <person name="Vollmers J."/>
            <person name="Rivas-Marin E."/>
            <person name="Kohn T."/>
            <person name="Peeters S.H."/>
            <person name="Heuer A."/>
            <person name="Rast P."/>
            <person name="Oberbeckmann S."/>
            <person name="Bunk B."/>
            <person name="Jeske O."/>
            <person name="Meyerdierks A."/>
            <person name="Storesund J.E."/>
            <person name="Kallscheuer N."/>
            <person name="Luecker S."/>
            <person name="Lage O.M."/>
            <person name="Pohl T."/>
            <person name="Merkel B.J."/>
            <person name="Hornburger P."/>
            <person name="Mueller R.-W."/>
            <person name="Bruemmer F."/>
            <person name="Labrenz M."/>
            <person name="Spormann A.M."/>
            <person name="Op den Camp H."/>
            <person name="Overmann J."/>
            <person name="Amann R."/>
            <person name="Jetten M.S.M."/>
            <person name="Mascher T."/>
            <person name="Medema M.H."/>
            <person name="Devos D.P."/>
            <person name="Kaster A.-K."/>
            <person name="Ovreas L."/>
            <person name="Rohde M."/>
            <person name="Galperin M.Y."/>
            <person name="Jogler C."/>
        </authorList>
    </citation>
    <scope>NUCLEOTIDE SEQUENCE [LARGE SCALE GENOMIC DNA]</scope>
    <source>
        <strain evidence="2 3">Pla110</strain>
    </source>
</reference>
<dbReference type="AlphaFoldDB" id="A0A518CJ65"/>
<dbReference type="InterPro" id="IPR017830">
    <property type="entry name" value="SQase_HpnE"/>
</dbReference>
<dbReference type="Proteomes" id="UP000317178">
    <property type="component" value="Chromosome"/>
</dbReference>
<dbReference type="RefSeq" id="WP_197440506.1">
    <property type="nucleotide sequence ID" value="NZ_CP036281.1"/>
</dbReference>
<feature type="domain" description="Amine oxidase" evidence="1">
    <location>
        <begin position="28"/>
        <end position="453"/>
    </location>
</feature>
<dbReference type="GO" id="GO:0016491">
    <property type="term" value="F:oxidoreductase activity"/>
    <property type="evidence" value="ECO:0007669"/>
    <property type="project" value="UniProtKB-KW"/>
</dbReference>
<dbReference type="NCBIfam" id="TIGR03467">
    <property type="entry name" value="HpnE"/>
    <property type="match status" value="1"/>
</dbReference>
<dbReference type="EC" id="1.3.5.5" evidence="2"/>
<protein>
    <submittedName>
        <fullName evidence="2">15-cis-phytoene desaturase</fullName>
        <ecNumber evidence="2">1.3.5.5</ecNumber>
    </submittedName>
</protein>
<keyword evidence="2" id="KW-0560">Oxidoreductase</keyword>
<evidence type="ECO:0000313" key="2">
    <source>
        <dbReference type="EMBL" id="QDU79268.1"/>
    </source>
</evidence>
<keyword evidence="3" id="KW-1185">Reference proteome</keyword>
<dbReference type="Gene3D" id="3.50.50.60">
    <property type="entry name" value="FAD/NAD(P)-binding domain"/>
    <property type="match status" value="1"/>
</dbReference>
<dbReference type="SUPFAM" id="SSF51905">
    <property type="entry name" value="FAD/NAD(P)-binding domain"/>
    <property type="match status" value="1"/>
</dbReference>
<proteinExistence type="predicted"/>
<dbReference type="PRINTS" id="PR00419">
    <property type="entry name" value="ADXRDTASE"/>
</dbReference>
<evidence type="ECO:0000313" key="3">
    <source>
        <dbReference type="Proteomes" id="UP000317178"/>
    </source>
</evidence>